<keyword evidence="4" id="KW-0255">Endonuclease</keyword>
<dbReference type="SUPFAM" id="SSF143011">
    <property type="entry name" value="RelE-like"/>
    <property type="match status" value="1"/>
</dbReference>
<evidence type="ECO:0000313" key="9">
    <source>
        <dbReference type="Proteomes" id="UP000715095"/>
    </source>
</evidence>
<dbReference type="InterPro" id="IPR035093">
    <property type="entry name" value="RelE/ParE_toxin_dom_sf"/>
</dbReference>
<comment type="caution">
    <text evidence="8">The sequence shown here is derived from an EMBL/GenBank/DDBJ whole genome shotgun (WGS) entry which is preliminary data.</text>
</comment>
<evidence type="ECO:0000256" key="5">
    <source>
        <dbReference type="ARBA" id="ARBA00022801"/>
    </source>
</evidence>
<feature type="region of interest" description="Disordered" evidence="7">
    <location>
        <begin position="1"/>
        <end position="44"/>
    </location>
</feature>
<dbReference type="InterPro" id="IPR009614">
    <property type="entry name" value="YoeB_toxin"/>
</dbReference>
<dbReference type="Pfam" id="PF06769">
    <property type="entry name" value="YoeB_toxin"/>
    <property type="match status" value="1"/>
</dbReference>
<dbReference type="Gene3D" id="3.30.2310.20">
    <property type="entry name" value="RelE-like"/>
    <property type="match status" value="1"/>
</dbReference>
<evidence type="ECO:0000256" key="2">
    <source>
        <dbReference type="ARBA" id="ARBA00022649"/>
    </source>
</evidence>
<dbReference type="PANTHER" id="PTHR38039:SF1">
    <property type="entry name" value="TOXIN YOEB"/>
    <property type="match status" value="1"/>
</dbReference>
<comment type="similarity">
    <text evidence="1">Belongs to the YoeB family.</text>
</comment>
<gene>
    <name evidence="8" type="ORF">H6A60_07835</name>
</gene>
<dbReference type="Proteomes" id="UP000715095">
    <property type="component" value="Unassembled WGS sequence"/>
</dbReference>
<sequence length="92" mass="10679">MPSRFRSQSRRRRACASSFPQKVRSRSDIEDTLRHPTKGLGKPEPLKKDLSSFWSRRINQEHRLVYAFDEESVTIFHVGGMTHDPRGVSNQP</sequence>
<proteinExistence type="inferred from homology"/>
<name>A0ABS2DSS4_9BURK</name>
<evidence type="ECO:0000256" key="3">
    <source>
        <dbReference type="ARBA" id="ARBA00022722"/>
    </source>
</evidence>
<protein>
    <recommendedName>
        <fullName evidence="6">Putative mRNA interferase YoeB</fullName>
    </recommendedName>
</protein>
<evidence type="ECO:0000256" key="4">
    <source>
        <dbReference type="ARBA" id="ARBA00022759"/>
    </source>
</evidence>
<organism evidence="8 9">
    <name type="scientific">Sutterella massiliensis</name>
    <dbReference type="NCBI Taxonomy" id="1816689"/>
    <lineage>
        <taxon>Bacteria</taxon>
        <taxon>Pseudomonadati</taxon>
        <taxon>Pseudomonadota</taxon>
        <taxon>Betaproteobacteria</taxon>
        <taxon>Burkholderiales</taxon>
        <taxon>Sutterellaceae</taxon>
        <taxon>Sutterella</taxon>
    </lineage>
</organism>
<reference evidence="8 9" key="1">
    <citation type="journal article" date="2021" name="Sci. Rep.">
        <title>The distribution of antibiotic resistance genes in chicken gut microbiota commensals.</title>
        <authorList>
            <person name="Juricova H."/>
            <person name="Matiasovicova J."/>
            <person name="Kubasova T."/>
            <person name="Cejkova D."/>
            <person name="Rychlik I."/>
        </authorList>
    </citation>
    <scope>NUCLEOTIDE SEQUENCE [LARGE SCALE GENOMIC DNA]</scope>
    <source>
        <strain evidence="8 9">An829</strain>
    </source>
</reference>
<keyword evidence="5" id="KW-0378">Hydrolase</keyword>
<keyword evidence="2" id="KW-1277">Toxin-antitoxin system</keyword>
<keyword evidence="3" id="KW-0540">Nuclease</keyword>
<accession>A0ABS2DSS4</accession>
<evidence type="ECO:0000256" key="1">
    <source>
        <dbReference type="ARBA" id="ARBA00008172"/>
    </source>
</evidence>
<evidence type="ECO:0000313" key="8">
    <source>
        <dbReference type="EMBL" id="MBM6704391.1"/>
    </source>
</evidence>
<dbReference type="NCBIfam" id="TIGR02116">
    <property type="entry name" value="toxin_Txe_YoeB"/>
    <property type="match status" value="1"/>
</dbReference>
<feature type="compositionally biased region" description="Basic and acidic residues" evidence="7">
    <location>
        <begin position="25"/>
        <end position="34"/>
    </location>
</feature>
<evidence type="ECO:0000256" key="6">
    <source>
        <dbReference type="ARBA" id="ARBA00030388"/>
    </source>
</evidence>
<evidence type="ECO:0000256" key="7">
    <source>
        <dbReference type="SAM" id="MobiDB-lite"/>
    </source>
</evidence>
<dbReference type="PANTHER" id="PTHR38039">
    <property type="entry name" value="TOXIN YOEB"/>
    <property type="match status" value="1"/>
</dbReference>
<keyword evidence="9" id="KW-1185">Reference proteome</keyword>
<dbReference type="EMBL" id="JACJJC010000011">
    <property type="protein sequence ID" value="MBM6704391.1"/>
    <property type="molecule type" value="Genomic_DNA"/>
</dbReference>